<name>A0A1D6P1A9_MAIZE</name>
<sequence length="111" mass="12739">MNRLVCADRRRMGRGREEAQHLGHIHAQWSASELVAPPISLAQLHMVWKSKSCIVWFLCLRCVGYSIDRDTGDVAADQYHHYKEDVKLMHDMGLDAYRFSIAWSRLIPGAS</sequence>
<comment type="similarity">
    <text evidence="1 2">Belongs to the glycosyl hydrolase 1 family.</text>
</comment>
<dbReference type="InterPro" id="IPR017853">
    <property type="entry name" value="GH"/>
</dbReference>
<dbReference type="PANTHER" id="PTHR10353:SF160">
    <property type="entry name" value="BETA-GLUCOSIDASE 11"/>
    <property type="match status" value="1"/>
</dbReference>
<dbReference type="InterPro" id="IPR001360">
    <property type="entry name" value="Glyco_hydro_1"/>
</dbReference>
<proteinExistence type="inferred from homology"/>
<gene>
    <name evidence="3" type="ORF">ZEAMMB73_Zm00001d046210</name>
</gene>
<dbReference type="EMBL" id="CM000785">
    <property type="protein sequence ID" value="AQL03855.1"/>
    <property type="molecule type" value="Genomic_DNA"/>
</dbReference>
<evidence type="ECO:0000313" key="3">
    <source>
        <dbReference type="EMBL" id="AQL03855.1"/>
    </source>
</evidence>
<protein>
    <submittedName>
        <fullName evidence="3">Beta-glucosidase 11</fullName>
    </submittedName>
</protein>
<organism evidence="3">
    <name type="scientific">Zea mays</name>
    <name type="common">Maize</name>
    <dbReference type="NCBI Taxonomy" id="4577"/>
    <lineage>
        <taxon>Eukaryota</taxon>
        <taxon>Viridiplantae</taxon>
        <taxon>Streptophyta</taxon>
        <taxon>Embryophyta</taxon>
        <taxon>Tracheophyta</taxon>
        <taxon>Spermatophyta</taxon>
        <taxon>Magnoliopsida</taxon>
        <taxon>Liliopsida</taxon>
        <taxon>Poales</taxon>
        <taxon>Poaceae</taxon>
        <taxon>PACMAD clade</taxon>
        <taxon>Panicoideae</taxon>
        <taxon>Andropogonodae</taxon>
        <taxon>Andropogoneae</taxon>
        <taxon>Tripsacinae</taxon>
        <taxon>Zea</taxon>
    </lineage>
</organism>
<dbReference type="GO" id="GO:0005975">
    <property type="term" value="P:carbohydrate metabolic process"/>
    <property type="evidence" value="ECO:0007669"/>
    <property type="project" value="InterPro"/>
</dbReference>
<dbReference type="AlphaFoldDB" id="A0A1D6P1A9"/>
<reference evidence="3" key="1">
    <citation type="submission" date="2015-12" db="EMBL/GenBank/DDBJ databases">
        <title>Update maize B73 reference genome by single molecule sequencing technologies.</title>
        <authorList>
            <consortium name="Maize Genome Sequencing Project"/>
            <person name="Ware D."/>
        </authorList>
    </citation>
    <scope>NUCLEOTIDE SEQUENCE</scope>
    <source>
        <tissue evidence="3">Seedling</tissue>
    </source>
</reference>
<evidence type="ECO:0000256" key="2">
    <source>
        <dbReference type="RuleBase" id="RU003690"/>
    </source>
</evidence>
<dbReference type="GO" id="GO:0008422">
    <property type="term" value="F:beta-glucosidase activity"/>
    <property type="evidence" value="ECO:0007669"/>
    <property type="project" value="UniProtKB-ARBA"/>
</dbReference>
<accession>A0A1D6P1A9</accession>
<dbReference type="ExpressionAtlas" id="A0A1D6P1A9">
    <property type="expression patterns" value="baseline and differential"/>
</dbReference>
<dbReference type="PANTHER" id="PTHR10353">
    <property type="entry name" value="GLYCOSYL HYDROLASE"/>
    <property type="match status" value="1"/>
</dbReference>
<evidence type="ECO:0000256" key="1">
    <source>
        <dbReference type="ARBA" id="ARBA00010838"/>
    </source>
</evidence>
<dbReference type="Gene3D" id="3.20.20.80">
    <property type="entry name" value="Glycosidases"/>
    <property type="match status" value="1"/>
</dbReference>
<dbReference type="Pfam" id="PF00232">
    <property type="entry name" value="Glyco_hydro_1"/>
    <property type="match status" value="1"/>
</dbReference>
<dbReference type="SUPFAM" id="SSF51445">
    <property type="entry name" value="(Trans)glycosidases"/>
    <property type="match status" value="1"/>
</dbReference>